<proteinExistence type="predicted"/>
<feature type="compositionally biased region" description="Basic residues" evidence="1">
    <location>
        <begin position="413"/>
        <end position="427"/>
    </location>
</feature>
<evidence type="ECO:0000259" key="2">
    <source>
        <dbReference type="Pfam" id="PF09347"/>
    </source>
</evidence>
<dbReference type="RefSeq" id="XP_047762282.1">
    <property type="nucleotide sequence ID" value="XM_047905112.1"/>
</dbReference>
<feature type="compositionally biased region" description="Basic and acidic residues" evidence="1">
    <location>
        <begin position="119"/>
        <end position="143"/>
    </location>
</feature>
<feature type="compositionally biased region" description="Low complexity" evidence="1">
    <location>
        <begin position="455"/>
        <end position="469"/>
    </location>
</feature>
<organism evidence="3 4">
    <name type="scientific">Passalora fulva</name>
    <name type="common">Tomato leaf mold</name>
    <name type="synonym">Cladosporium fulvum</name>
    <dbReference type="NCBI Taxonomy" id="5499"/>
    <lineage>
        <taxon>Eukaryota</taxon>
        <taxon>Fungi</taxon>
        <taxon>Dikarya</taxon>
        <taxon>Ascomycota</taxon>
        <taxon>Pezizomycotina</taxon>
        <taxon>Dothideomycetes</taxon>
        <taxon>Dothideomycetidae</taxon>
        <taxon>Mycosphaerellales</taxon>
        <taxon>Mycosphaerellaceae</taxon>
        <taxon>Fulvia</taxon>
    </lineage>
</organism>
<dbReference type="Pfam" id="PF09347">
    <property type="entry name" value="DUF1989"/>
    <property type="match status" value="2"/>
</dbReference>
<dbReference type="AlphaFoldDB" id="A0A9Q8LHU7"/>
<dbReference type="KEGG" id="ffu:CLAFUR5_05964"/>
<feature type="domain" description="DUF1989" evidence="2">
    <location>
        <begin position="233"/>
        <end position="375"/>
    </location>
</feature>
<protein>
    <recommendedName>
        <fullName evidence="2">DUF1989 domain-containing protein</fullName>
    </recommendedName>
</protein>
<gene>
    <name evidence="3" type="ORF">CLAFUR5_05964</name>
</gene>
<dbReference type="OrthoDB" id="504708at2759"/>
<name>A0A9Q8LHU7_PASFU</name>
<dbReference type="Proteomes" id="UP000756132">
    <property type="component" value="Chromosome 5"/>
</dbReference>
<evidence type="ECO:0000313" key="3">
    <source>
        <dbReference type="EMBL" id="UJO17916.1"/>
    </source>
</evidence>
<reference evidence="3" key="1">
    <citation type="submission" date="2021-12" db="EMBL/GenBank/DDBJ databases">
        <authorList>
            <person name="Zaccaron A."/>
            <person name="Stergiopoulos I."/>
        </authorList>
    </citation>
    <scope>NUCLEOTIDE SEQUENCE</scope>
    <source>
        <strain evidence="3">Race5_Kim</strain>
    </source>
</reference>
<reference evidence="3" key="2">
    <citation type="journal article" date="2022" name="Microb. Genom.">
        <title>A chromosome-scale genome assembly of the tomato pathogen Cladosporium fulvum reveals a compartmentalized genome architecture and the presence of a dispensable chromosome.</title>
        <authorList>
            <person name="Zaccaron A.Z."/>
            <person name="Chen L.H."/>
            <person name="Samaras A."/>
            <person name="Stergiopoulos I."/>
        </authorList>
    </citation>
    <scope>NUCLEOTIDE SEQUENCE</scope>
    <source>
        <strain evidence="3">Race5_Kim</strain>
    </source>
</reference>
<feature type="domain" description="DUF1989" evidence="2">
    <location>
        <begin position="5"/>
        <end position="43"/>
    </location>
</feature>
<sequence>MAELQTIPARHGVATFVPAGQVIKIVNTSGTQVIDTWAFALPKPDGTKDEQEAKAKEEEKSKDQASLKAASKKGSKNLPSQEEAEKATTGAQAANNDESNETPKKSTWSSYVPSLGLGKKKDDSKDQAQEKDGGNKDETEQQKNSKTWGSYFSAGKGFSSYIPKQATDTVSQFASTHQRDTSKSYLDQLQDFSKTPVGAAGMKGMAVMTGSGYAGSLYAGYQAWNMRAGAAPNVEFMSMAHTRTATLHLRPKVNDTLVTNIRESILTVVEDTSPGVHDTLVPACDPYRYQALGVPKWEEHGSCAENLVLALKELNERAGLKGAKAVGADVTINQCPAPLNLFMNIPWDDEGDIGFHPPKSKKGDYVRFKAERDVVVVMSACPNDVNGINGKEITDASFVVEDAEDTTAALKRTAPKKKAAPVRKAPAKKTPVATNGSNEEATPAVRKPTPQKKATPSTSGAPTTATNGTKPAQKTAQPVKKPATPAGKPLGKTTGPPPSKPPPAAKKSVPQSTATSTTNGEPAPVRKKPKKLARPTQAAG</sequence>
<accession>A0A9Q8LHU7</accession>
<evidence type="ECO:0000313" key="4">
    <source>
        <dbReference type="Proteomes" id="UP000756132"/>
    </source>
</evidence>
<dbReference type="PANTHER" id="PTHR31527">
    <property type="entry name" value="RE64534P"/>
    <property type="match status" value="1"/>
</dbReference>
<evidence type="ECO:0000256" key="1">
    <source>
        <dbReference type="SAM" id="MobiDB-lite"/>
    </source>
</evidence>
<feature type="compositionally biased region" description="Low complexity" evidence="1">
    <location>
        <begin position="484"/>
        <end position="494"/>
    </location>
</feature>
<feature type="compositionally biased region" description="Polar residues" evidence="1">
    <location>
        <begin position="509"/>
        <end position="520"/>
    </location>
</feature>
<feature type="region of interest" description="Disordered" evidence="1">
    <location>
        <begin position="41"/>
        <end position="148"/>
    </location>
</feature>
<feature type="compositionally biased region" description="Pro residues" evidence="1">
    <location>
        <begin position="495"/>
        <end position="504"/>
    </location>
</feature>
<dbReference type="EMBL" id="CP090167">
    <property type="protein sequence ID" value="UJO17916.1"/>
    <property type="molecule type" value="Genomic_DNA"/>
</dbReference>
<dbReference type="GeneID" id="71985842"/>
<feature type="region of interest" description="Disordered" evidence="1">
    <location>
        <begin position="410"/>
        <end position="540"/>
    </location>
</feature>
<feature type="compositionally biased region" description="Basic and acidic residues" evidence="1">
    <location>
        <begin position="45"/>
        <end position="65"/>
    </location>
</feature>
<dbReference type="InterPro" id="IPR018959">
    <property type="entry name" value="DUF1989"/>
</dbReference>
<keyword evidence="4" id="KW-1185">Reference proteome</keyword>
<dbReference type="PANTHER" id="PTHR31527:SF0">
    <property type="entry name" value="RE64534P"/>
    <property type="match status" value="1"/>
</dbReference>